<keyword evidence="3" id="KW-0540">Nuclease</keyword>
<dbReference type="GO" id="GO:0004527">
    <property type="term" value="F:exonuclease activity"/>
    <property type="evidence" value="ECO:0007669"/>
    <property type="project" value="UniProtKB-KW"/>
</dbReference>
<evidence type="ECO:0000259" key="2">
    <source>
        <dbReference type="Pfam" id="PF03372"/>
    </source>
</evidence>
<feature type="domain" description="Endonuclease/exonuclease/phosphatase" evidence="2">
    <location>
        <begin position="106"/>
        <end position="307"/>
    </location>
</feature>
<dbReference type="Gene3D" id="3.60.10.10">
    <property type="entry name" value="Endonuclease/exonuclease/phosphatase"/>
    <property type="match status" value="1"/>
</dbReference>
<evidence type="ECO:0000256" key="1">
    <source>
        <dbReference type="SAM" id="Phobius"/>
    </source>
</evidence>
<keyword evidence="3" id="KW-0378">Hydrolase</keyword>
<organism evidence="3 4">
    <name type="scientific">Aliikangiella coralliicola</name>
    <dbReference type="NCBI Taxonomy" id="2592383"/>
    <lineage>
        <taxon>Bacteria</taxon>
        <taxon>Pseudomonadati</taxon>
        <taxon>Pseudomonadota</taxon>
        <taxon>Gammaproteobacteria</taxon>
        <taxon>Oceanospirillales</taxon>
        <taxon>Pleioneaceae</taxon>
        <taxon>Aliikangiella</taxon>
    </lineage>
</organism>
<dbReference type="EMBL" id="VIKS01000003">
    <property type="protein sequence ID" value="TQV88757.1"/>
    <property type="molecule type" value="Genomic_DNA"/>
</dbReference>
<evidence type="ECO:0000313" key="3">
    <source>
        <dbReference type="EMBL" id="TQV88757.1"/>
    </source>
</evidence>
<protein>
    <submittedName>
        <fullName evidence="3">Endonuclease/exonuclease/phosphatase family protein</fullName>
    </submittedName>
</protein>
<reference evidence="3 4" key="1">
    <citation type="submission" date="2019-07" db="EMBL/GenBank/DDBJ databases">
        <title>Draft genome for Aliikangiella sp. M105.</title>
        <authorList>
            <person name="Wang G."/>
        </authorList>
    </citation>
    <scope>NUCLEOTIDE SEQUENCE [LARGE SCALE GENOMIC DNA]</scope>
    <source>
        <strain evidence="3 4">M105</strain>
    </source>
</reference>
<evidence type="ECO:0000313" key="4">
    <source>
        <dbReference type="Proteomes" id="UP000315439"/>
    </source>
</evidence>
<dbReference type="Pfam" id="PF03372">
    <property type="entry name" value="Exo_endo_phos"/>
    <property type="match status" value="1"/>
</dbReference>
<feature type="transmembrane region" description="Helical" evidence="1">
    <location>
        <begin position="69"/>
        <end position="87"/>
    </location>
</feature>
<keyword evidence="1" id="KW-0812">Transmembrane</keyword>
<dbReference type="AlphaFoldDB" id="A0A545UH13"/>
<feature type="transmembrane region" description="Helical" evidence="1">
    <location>
        <begin position="46"/>
        <end position="62"/>
    </location>
</feature>
<keyword evidence="3" id="KW-0269">Exonuclease</keyword>
<name>A0A545UH13_9GAMM</name>
<dbReference type="PANTHER" id="PTHR14859">
    <property type="entry name" value="CALCOFLUOR WHITE HYPERSENSITIVE PROTEIN PRECURSOR"/>
    <property type="match status" value="1"/>
</dbReference>
<proteinExistence type="predicted"/>
<gene>
    <name evidence="3" type="ORF">FLL46_04290</name>
</gene>
<feature type="transmembrane region" description="Helical" evidence="1">
    <location>
        <begin position="14"/>
        <end position="34"/>
    </location>
</feature>
<dbReference type="GO" id="GO:0006506">
    <property type="term" value="P:GPI anchor biosynthetic process"/>
    <property type="evidence" value="ECO:0007669"/>
    <property type="project" value="TreeGrafter"/>
</dbReference>
<sequence length="318" mass="36151">MLASIKKKTPVQRLILFFASLTFAFSILSLLAGHHRIFELMSHFKLQYLIGSIIFLSVFMLGKKWVLSLFTTGILALNSYFVLPWYYSSENSLKMEASQKIKLIHLNLLSSNQNYQGVIDFVEAEKPDIFMAQEVNTPWQEALAELTEAYPYNYVVPRPDNFGIAILSKKPLDTIIEKDWGNTRVPSLWVTFKLAGKTVNLVSTHPLPPISARYYQLRNKQLNAMMEELKTVDTPVILGGDFNMTMWSSDYSMFSNSQLKNTRQGFGILPTWPAKFSSLGIPIDHFLISRHFVVESMLNGPDVGSDHLPIVVSLKFSQ</sequence>
<dbReference type="GO" id="GO:0016020">
    <property type="term" value="C:membrane"/>
    <property type="evidence" value="ECO:0007669"/>
    <property type="project" value="GOC"/>
</dbReference>
<dbReference type="GO" id="GO:0004519">
    <property type="term" value="F:endonuclease activity"/>
    <property type="evidence" value="ECO:0007669"/>
    <property type="project" value="UniProtKB-KW"/>
</dbReference>
<dbReference type="InterPro" id="IPR036691">
    <property type="entry name" value="Endo/exonu/phosph_ase_sf"/>
</dbReference>
<keyword evidence="1" id="KW-1133">Transmembrane helix</keyword>
<dbReference type="PANTHER" id="PTHR14859:SF15">
    <property type="entry name" value="ENDONUCLEASE_EXONUCLEASE_PHOSPHATASE DOMAIN-CONTAINING PROTEIN"/>
    <property type="match status" value="1"/>
</dbReference>
<dbReference type="InterPro" id="IPR005135">
    <property type="entry name" value="Endo/exonuclease/phosphatase"/>
</dbReference>
<dbReference type="RefSeq" id="WP_142892215.1">
    <property type="nucleotide sequence ID" value="NZ_ML660161.1"/>
</dbReference>
<keyword evidence="4" id="KW-1185">Reference proteome</keyword>
<dbReference type="InterPro" id="IPR051916">
    <property type="entry name" value="GPI-anchor_lipid_remodeler"/>
</dbReference>
<comment type="caution">
    <text evidence="3">The sequence shown here is derived from an EMBL/GenBank/DDBJ whole genome shotgun (WGS) entry which is preliminary data.</text>
</comment>
<dbReference type="OrthoDB" id="9796594at2"/>
<keyword evidence="3" id="KW-0255">Endonuclease</keyword>
<accession>A0A545UH13</accession>
<dbReference type="SUPFAM" id="SSF56219">
    <property type="entry name" value="DNase I-like"/>
    <property type="match status" value="1"/>
</dbReference>
<keyword evidence="1" id="KW-0472">Membrane</keyword>
<dbReference type="Proteomes" id="UP000315439">
    <property type="component" value="Unassembled WGS sequence"/>
</dbReference>